<dbReference type="RefSeq" id="WP_076476515.1">
    <property type="nucleotide sequence ID" value="NZ_FTNT01000002.1"/>
</dbReference>
<evidence type="ECO:0000313" key="4">
    <source>
        <dbReference type="EMBL" id="SIR74707.1"/>
    </source>
</evidence>
<dbReference type="PROSITE" id="PS50977">
    <property type="entry name" value="HTH_TETR_2"/>
    <property type="match status" value="1"/>
</dbReference>
<gene>
    <name evidence="4" type="ORF">SAMN05445060_0604</name>
</gene>
<organism evidence="4 5">
    <name type="scientific">Williamsia sterculiae</name>
    <dbReference type="NCBI Taxonomy" id="1344003"/>
    <lineage>
        <taxon>Bacteria</taxon>
        <taxon>Bacillati</taxon>
        <taxon>Actinomycetota</taxon>
        <taxon>Actinomycetes</taxon>
        <taxon>Mycobacteriales</taxon>
        <taxon>Nocardiaceae</taxon>
        <taxon>Williamsia</taxon>
    </lineage>
</organism>
<keyword evidence="5" id="KW-1185">Reference proteome</keyword>
<dbReference type="InterPro" id="IPR041485">
    <property type="entry name" value="TetR_C_36"/>
</dbReference>
<reference evidence="4 5" key="1">
    <citation type="submission" date="2017-01" db="EMBL/GenBank/DDBJ databases">
        <authorList>
            <person name="Mah S.A."/>
            <person name="Swanson W.J."/>
            <person name="Moy G.W."/>
            <person name="Vacquier V.D."/>
        </authorList>
    </citation>
    <scope>NUCLEOTIDE SEQUENCE [LARGE SCALE GENOMIC DNA]</scope>
    <source>
        <strain evidence="4 5">CPCC 203464</strain>
    </source>
</reference>
<evidence type="ECO:0000259" key="3">
    <source>
        <dbReference type="PROSITE" id="PS50977"/>
    </source>
</evidence>
<dbReference type="STRING" id="1344003.SAMN05445060_0604"/>
<dbReference type="InterPro" id="IPR001647">
    <property type="entry name" value="HTH_TetR"/>
</dbReference>
<dbReference type="Proteomes" id="UP000186218">
    <property type="component" value="Unassembled WGS sequence"/>
</dbReference>
<dbReference type="EMBL" id="FTNT01000002">
    <property type="protein sequence ID" value="SIR74707.1"/>
    <property type="molecule type" value="Genomic_DNA"/>
</dbReference>
<evidence type="ECO:0000313" key="5">
    <source>
        <dbReference type="Proteomes" id="UP000186218"/>
    </source>
</evidence>
<evidence type="ECO:0000256" key="1">
    <source>
        <dbReference type="ARBA" id="ARBA00023125"/>
    </source>
</evidence>
<dbReference type="Gene3D" id="1.10.357.10">
    <property type="entry name" value="Tetracycline Repressor, domain 2"/>
    <property type="match status" value="1"/>
</dbReference>
<dbReference type="Pfam" id="PF00440">
    <property type="entry name" value="TetR_N"/>
    <property type="match status" value="1"/>
</dbReference>
<feature type="DNA-binding region" description="H-T-H motif" evidence="2">
    <location>
        <begin position="25"/>
        <end position="44"/>
    </location>
</feature>
<dbReference type="AlphaFoldDB" id="A0A1N7DG14"/>
<dbReference type="SUPFAM" id="SSF46689">
    <property type="entry name" value="Homeodomain-like"/>
    <property type="match status" value="1"/>
</dbReference>
<feature type="domain" description="HTH tetR-type" evidence="3">
    <location>
        <begin position="4"/>
        <end position="62"/>
    </location>
</feature>
<proteinExistence type="predicted"/>
<evidence type="ECO:0000256" key="2">
    <source>
        <dbReference type="PROSITE-ProRule" id="PRU00335"/>
    </source>
</evidence>
<accession>A0A1N7DG14</accession>
<name>A0A1N7DG14_9NOCA</name>
<dbReference type="GO" id="GO:0003677">
    <property type="term" value="F:DNA binding"/>
    <property type="evidence" value="ECO:0007669"/>
    <property type="project" value="UniProtKB-UniRule"/>
</dbReference>
<sequence length="185" mass="20046">MSLSNPRAQALDAATELYLAGRPLDMSALADRLGVGRATLYRHVGNREDLLAAVLATATEQTYRHAVRHARGTGVDRVLSVQEAMMRAVDRSRPLRVLTAREPLLFIRLALLPGAIQSTASRVCAEMLRDEQARSGLQLPMDPEPLAGAIVRISDVHLYAPLLGGDHAEIETALDLVAVLLGARR</sequence>
<dbReference type="OrthoDB" id="158903at2"/>
<keyword evidence="1 2" id="KW-0238">DNA-binding</keyword>
<dbReference type="Pfam" id="PF18598">
    <property type="entry name" value="TetR_C_36"/>
    <property type="match status" value="1"/>
</dbReference>
<protein>
    <submittedName>
        <fullName evidence="4">Transcriptional regulator, TetR family</fullName>
    </submittedName>
</protein>
<dbReference type="InterPro" id="IPR009057">
    <property type="entry name" value="Homeodomain-like_sf"/>
</dbReference>